<organism evidence="3">
    <name type="scientific">Mytilinidion resinicola</name>
    <dbReference type="NCBI Taxonomy" id="574789"/>
    <lineage>
        <taxon>Eukaryota</taxon>
        <taxon>Fungi</taxon>
        <taxon>Dikarya</taxon>
        <taxon>Ascomycota</taxon>
        <taxon>Pezizomycotina</taxon>
        <taxon>Dothideomycetes</taxon>
        <taxon>Pleosporomycetidae</taxon>
        <taxon>Mytilinidiales</taxon>
        <taxon>Mytilinidiaceae</taxon>
        <taxon>Mytilinidion</taxon>
    </lineage>
</organism>
<dbReference type="NCBIfam" id="NF041278">
    <property type="entry name" value="CmcJ_NvfI_EfuI"/>
    <property type="match status" value="1"/>
</dbReference>
<evidence type="ECO:0000313" key="5">
    <source>
        <dbReference type="RefSeq" id="XP_033570514.1"/>
    </source>
</evidence>
<keyword evidence="4" id="KW-1185">Reference proteome</keyword>
<dbReference type="AlphaFoldDB" id="A0A6A6Y4G5"/>
<dbReference type="InterPro" id="IPR044053">
    <property type="entry name" value="AsaB-like"/>
</dbReference>
<protein>
    <submittedName>
        <fullName evidence="3 5">Uncharacterized protein</fullName>
    </submittedName>
</protein>
<evidence type="ECO:0000313" key="3">
    <source>
        <dbReference type="EMBL" id="KAF2803550.1"/>
    </source>
</evidence>
<evidence type="ECO:0000313" key="4">
    <source>
        <dbReference type="Proteomes" id="UP000504636"/>
    </source>
</evidence>
<dbReference type="OrthoDB" id="412788at2759"/>
<name>A0A6A6Y4G5_9PEZI</name>
<dbReference type="EMBL" id="MU003717">
    <property type="protein sequence ID" value="KAF2803550.1"/>
    <property type="molecule type" value="Genomic_DNA"/>
</dbReference>
<dbReference type="Proteomes" id="UP000504636">
    <property type="component" value="Unplaced"/>
</dbReference>
<dbReference type="RefSeq" id="XP_033570514.1">
    <property type="nucleotide sequence ID" value="XM_033723945.1"/>
</dbReference>
<comment type="similarity">
    <text evidence="2">Belongs to the asaB hydroxylase/desaturase family.</text>
</comment>
<reference evidence="5" key="3">
    <citation type="submission" date="2025-04" db="UniProtKB">
        <authorList>
            <consortium name="RefSeq"/>
        </authorList>
    </citation>
    <scope>IDENTIFICATION</scope>
    <source>
        <strain evidence="5">CBS 304.34</strain>
    </source>
</reference>
<dbReference type="GeneID" id="54464838"/>
<reference evidence="3 5" key="1">
    <citation type="journal article" date="2020" name="Stud. Mycol.">
        <title>101 Dothideomycetes genomes: a test case for predicting lifestyles and emergence of pathogens.</title>
        <authorList>
            <person name="Haridas S."/>
            <person name="Albert R."/>
            <person name="Binder M."/>
            <person name="Bloem J."/>
            <person name="Labutti K."/>
            <person name="Salamov A."/>
            <person name="Andreopoulos B."/>
            <person name="Baker S."/>
            <person name="Barry K."/>
            <person name="Bills G."/>
            <person name="Bluhm B."/>
            <person name="Cannon C."/>
            <person name="Castanera R."/>
            <person name="Culley D."/>
            <person name="Daum C."/>
            <person name="Ezra D."/>
            <person name="Gonzalez J."/>
            <person name="Henrissat B."/>
            <person name="Kuo A."/>
            <person name="Liang C."/>
            <person name="Lipzen A."/>
            <person name="Lutzoni F."/>
            <person name="Magnuson J."/>
            <person name="Mondo S."/>
            <person name="Nolan M."/>
            <person name="Ohm R."/>
            <person name="Pangilinan J."/>
            <person name="Park H.-J."/>
            <person name="Ramirez L."/>
            <person name="Alfaro M."/>
            <person name="Sun H."/>
            <person name="Tritt A."/>
            <person name="Yoshinaga Y."/>
            <person name="Zwiers L.-H."/>
            <person name="Turgeon B."/>
            <person name="Goodwin S."/>
            <person name="Spatafora J."/>
            <person name="Crous P."/>
            <person name="Grigoriev I."/>
        </authorList>
    </citation>
    <scope>NUCLEOTIDE SEQUENCE</scope>
    <source>
        <strain evidence="3 5">CBS 304.34</strain>
    </source>
</reference>
<dbReference type="PANTHER" id="PTHR34598">
    <property type="entry name" value="BLL6449 PROTEIN"/>
    <property type="match status" value="1"/>
</dbReference>
<sequence length="273" mass="30602">MTAAAVLHQAVLRFGVPDTSISVEERGLYAFPANKDVEEFDFQLRDARTSPEILPGMAGLDAQGFAFVKHKSALQDSKDWLTGHNVEKTYIPEIEKLACEVTGGKRAVVMDASFRLKPADDQIQLDWYRRRGDAIDDQVALLPKNVTAVYGREVGAAIEPARQAHIDYTCQGMRDTARYRRQDIYDMCKKTMEAEDAVARGEKHSKEVPRYAAFSAWRPLSTVRRDPIAVCDSRSVKADDYAKVLYRAVSDITGSREYHLEAAWLSPPGEKSD</sequence>
<gene>
    <name evidence="3 5" type="ORF">BDZ99DRAFT_503170</name>
</gene>
<accession>A0A6A6Y4G5</accession>
<dbReference type="GO" id="GO:0016491">
    <property type="term" value="F:oxidoreductase activity"/>
    <property type="evidence" value="ECO:0007669"/>
    <property type="project" value="UniProtKB-KW"/>
</dbReference>
<reference evidence="5" key="2">
    <citation type="submission" date="2020-04" db="EMBL/GenBank/DDBJ databases">
        <authorList>
            <consortium name="NCBI Genome Project"/>
        </authorList>
    </citation>
    <scope>NUCLEOTIDE SEQUENCE</scope>
    <source>
        <strain evidence="5">CBS 304.34</strain>
    </source>
</reference>
<evidence type="ECO:0000256" key="1">
    <source>
        <dbReference type="ARBA" id="ARBA00023002"/>
    </source>
</evidence>
<keyword evidence="1" id="KW-0560">Oxidoreductase</keyword>
<proteinExistence type="inferred from homology"/>
<dbReference type="PANTHER" id="PTHR34598:SF3">
    <property type="entry name" value="OXIDOREDUCTASE AN1597"/>
    <property type="match status" value="1"/>
</dbReference>
<evidence type="ECO:0000256" key="2">
    <source>
        <dbReference type="ARBA" id="ARBA00023604"/>
    </source>
</evidence>